<dbReference type="Gene3D" id="3.40.50.1820">
    <property type="entry name" value="alpha/beta hydrolase"/>
    <property type="match status" value="1"/>
</dbReference>
<evidence type="ECO:0000256" key="1">
    <source>
        <dbReference type="ARBA" id="ARBA00022801"/>
    </source>
</evidence>
<evidence type="ECO:0000259" key="2">
    <source>
        <dbReference type="Pfam" id="PF12697"/>
    </source>
</evidence>
<dbReference type="PANTHER" id="PTHR43798">
    <property type="entry name" value="MONOACYLGLYCEROL LIPASE"/>
    <property type="match status" value="1"/>
</dbReference>
<organism evidence="3 4">
    <name type="scientific">Amycolatopsis antarctica</name>
    <dbReference type="NCBI Taxonomy" id="1854586"/>
    <lineage>
        <taxon>Bacteria</taxon>
        <taxon>Bacillati</taxon>
        <taxon>Actinomycetota</taxon>
        <taxon>Actinomycetes</taxon>
        <taxon>Pseudonocardiales</taxon>
        <taxon>Pseudonocardiaceae</taxon>
        <taxon>Amycolatopsis</taxon>
    </lineage>
</organism>
<dbReference type="RefSeq" id="WP_094860519.1">
    <property type="nucleotide sequence ID" value="NZ_NKYE01000001.1"/>
</dbReference>
<feature type="domain" description="AB hydrolase-1" evidence="2">
    <location>
        <begin position="26"/>
        <end position="257"/>
    </location>
</feature>
<dbReference type="Proteomes" id="UP000242444">
    <property type="component" value="Unassembled WGS sequence"/>
</dbReference>
<evidence type="ECO:0000313" key="3">
    <source>
        <dbReference type="EMBL" id="OZM74734.1"/>
    </source>
</evidence>
<evidence type="ECO:0000313" key="4">
    <source>
        <dbReference type="Proteomes" id="UP000242444"/>
    </source>
</evidence>
<dbReference type="InterPro" id="IPR000073">
    <property type="entry name" value="AB_hydrolase_1"/>
</dbReference>
<dbReference type="AlphaFoldDB" id="A0A263D876"/>
<dbReference type="EMBL" id="NKYE01000001">
    <property type="protein sequence ID" value="OZM74734.1"/>
    <property type="molecule type" value="Genomic_DNA"/>
</dbReference>
<name>A0A263D876_9PSEU</name>
<dbReference type="SUPFAM" id="SSF53474">
    <property type="entry name" value="alpha/beta-Hydrolases"/>
    <property type="match status" value="1"/>
</dbReference>
<dbReference type="GO" id="GO:0016787">
    <property type="term" value="F:hydrolase activity"/>
    <property type="evidence" value="ECO:0007669"/>
    <property type="project" value="UniProtKB-KW"/>
</dbReference>
<reference evidence="3 4" key="1">
    <citation type="submission" date="2017-07" db="EMBL/GenBank/DDBJ databases">
        <title>Amycolatopsis antarcticus sp. nov., isolated from the surface of an Antarcticus brown macroalga.</title>
        <authorList>
            <person name="Wang J."/>
            <person name="Leiva S."/>
            <person name="Huang J."/>
            <person name="Huang Y."/>
        </authorList>
    </citation>
    <scope>NUCLEOTIDE SEQUENCE [LARGE SCALE GENOMIC DNA]</scope>
    <source>
        <strain evidence="3 4">AU-G6</strain>
    </source>
</reference>
<sequence>MPVEVIGAGGVRLALRVAGPPEAPPIVLLHGWAQSSRAWDPQFAGDLAARFRLIAVDLRGHGGSGAPEDGYDDPRNWAGDLAAVLAFSGAPATVVGWSYGGLVIADHLRVHGTAGLAGIVLAGAITEIGRGRAGGRVGRTMRDCLPGALSADPEVALPALAGFHAGAAARPLPGPLAQALLGAALSVPPRVRAALFAREVDSGDVLAAVDVPALVVHGTLDTIVDPSAGEYAAGKIPGAELRWFESVGHLPFAEAAPEFDSALARFAGVRSV</sequence>
<dbReference type="InterPro" id="IPR050266">
    <property type="entry name" value="AB_hydrolase_sf"/>
</dbReference>
<dbReference type="InterPro" id="IPR029058">
    <property type="entry name" value="AB_hydrolase_fold"/>
</dbReference>
<dbReference type="Pfam" id="PF12697">
    <property type="entry name" value="Abhydrolase_6"/>
    <property type="match status" value="1"/>
</dbReference>
<dbReference type="OrthoDB" id="9785847at2"/>
<dbReference type="GO" id="GO:0016020">
    <property type="term" value="C:membrane"/>
    <property type="evidence" value="ECO:0007669"/>
    <property type="project" value="TreeGrafter"/>
</dbReference>
<keyword evidence="1 3" id="KW-0378">Hydrolase</keyword>
<protein>
    <submittedName>
        <fullName evidence="3">Alpha/beta hydrolase</fullName>
    </submittedName>
</protein>
<proteinExistence type="predicted"/>
<dbReference type="InParanoid" id="A0A263D876"/>
<keyword evidence="4" id="KW-1185">Reference proteome</keyword>
<accession>A0A263D876</accession>
<dbReference type="PANTHER" id="PTHR43798:SF31">
    <property type="entry name" value="AB HYDROLASE SUPERFAMILY PROTEIN YCLE"/>
    <property type="match status" value="1"/>
</dbReference>
<dbReference type="PRINTS" id="PR00111">
    <property type="entry name" value="ABHYDROLASE"/>
</dbReference>
<gene>
    <name evidence="3" type="ORF">CFN78_00375</name>
</gene>
<comment type="caution">
    <text evidence="3">The sequence shown here is derived from an EMBL/GenBank/DDBJ whole genome shotgun (WGS) entry which is preliminary data.</text>
</comment>